<reference evidence="7 8" key="1">
    <citation type="submission" date="2019-12" db="EMBL/GenBank/DDBJ databases">
        <authorList>
            <person name="Jiao W.-B."/>
            <person name="Schneeberger K."/>
        </authorList>
    </citation>
    <scope>NUCLEOTIDE SEQUENCE [LARGE SCALE GENOMIC DNA]</scope>
    <source>
        <strain evidence="8">cv. C24</strain>
    </source>
</reference>
<dbReference type="EMBL" id="CACSHJ010000095">
    <property type="protein sequence ID" value="CAA0396559.1"/>
    <property type="molecule type" value="Genomic_DNA"/>
</dbReference>
<dbReference type="SMART" id="SM01185">
    <property type="entry name" value="EFP"/>
    <property type="match status" value="1"/>
</dbReference>
<dbReference type="GO" id="GO:0005829">
    <property type="term" value="C:cytosol"/>
    <property type="evidence" value="ECO:0007669"/>
    <property type="project" value="UniProtKB-ARBA"/>
</dbReference>
<evidence type="ECO:0000256" key="2">
    <source>
        <dbReference type="ARBA" id="ARBA00009479"/>
    </source>
</evidence>
<dbReference type="FunFam" id="2.40.50.140:FF:000004">
    <property type="entry name" value="Elongation factor P"/>
    <property type="match status" value="1"/>
</dbReference>
<dbReference type="Gene3D" id="2.40.50.140">
    <property type="entry name" value="Nucleic acid-binding proteins"/>
    <property type="match status" value="2"/>
</dbReference>
<gene>
    <name evidence="7" type="ORF">C24_LOCUS19282</name>
</gene>
<dbReference type="Pfam" id="PF08207">
    <property type="entry name" value="EFP_N"/>
    <property type="match status" value="1"/>
</dbReference>
<feature type="domain" description="Translation elongation factor P/YeiP central" evidence="6">
    <location>
        <begin position="138"/>
        <end position="192"/>
    </location>
</feature>
<evidence type="ECO:0000256" key="1">
    <source>
        <dbReference type="ARBA" id="ARBA00004496"/>
    </source>
</evidence>
<accession>A0A5S9XW02</accession>
<dbReference type="Pfam" id="PF09285">
    <property type="entry name" value="Elong-fact-P_C"/>
    <property type="match status" value="1"/>
</dbReference>
<evidence type="ECO:0000259" key="5">
    <source>
        <dbReference type="SMART" id="SM00841"/>
    </source>
</evidence>
<name>A0A5S9XW02_ARATH</name>
<evidence type="ECO:0000259" key="6">
    <source>
        <dbReference type="SMART" id="SM01185"/>
    </source>
</evidence>
<dbReference type="InterPro" id="IPR001059">
    <property type="entry name" value="Transl_elong_P/YeiP_cen"/>
</dbReference>
<dbReference type="Gene3D" id="2.30.30.30">
    <property type="match status" value="1"/>
</dbReference>
<keyword evidence="3" id="KW-0963">Cytoplasm</keyword>
<dbReference type="FunFam" id="2.30.30.30:FF:000003">
    <property type="entry name" value="Elongation factor P"/>
    <property type="match status" value="1"/>
</dbReference>
<dbReference type="OrthoDB" id="10259892at2759"/>
<dbReference type="SMART" id="SM00841">
    <property type="entry name" value="Elong-fact-P_C"/>
    <property type="match status" value="1"/>
</dbReference>
<dbReference type="InterPro" id="IPR008991">
    <property type="entry name" value="Translation_prot_SH3-like_sf"/>
</dbReference>
<dbReference type="InterPro" id="IPR020599">
    <property type="entry name" value="Transl_elong_fac_P/YeiP"/>
</dbReference>
<dbReference type="PANTHER" id="PTHR30053:SF14">
    <property type="entry name" value="TRANSLATION ELONGATION FACTOR KOW-LIKE DOMAIN-CONTAINING PROTEIN"/>
    <property type="match status" value="1"/>
</dbReference>
<feature type="domain" description="Elongation factor P C-terminal" evidence="5">
    <location>
        <begin position="200"/>
        <end position="255"/>
    </location>
</feature>
<dbReference type="AlphaFoldDB" id="A0A5S9XW02"/>
<dbReference type="PANTHER" id="PTHR30053">
    <property type="entry name" value="ELONGATION FACTOR P"/>
    <property type="match status" value="1"/>
</dbReference>
<dbReference type="InterPro" id="IPR014722">
    <property type="entry name" value="Rib_uL2_dom2"/>
</dbReference>
<dbReference type="PROSITE" id="PS01275">
    <property type="entry name" value="EFP"/>
    <property type="match status" value="1"/>
</dbReference>
<dbReference type="InterPro" id="IPR013852">
    <property type="entry name" value="Transl_elong_P/YeiP_CS"/>
</dbReference>
<dbReference type="SUPFAM" id="SSF50249">
    <property type="entry name" value="Nucleic acid-binding proteins"/>
    <property type="match status" value="2"/>
</dbReference>
<dbReference type="NCBIfam" id="NF001810">
    <property type="entry name" value="PRK00529.1"/>
    <property type="match status" value="1"/>
</dbReference>
<sequence>MRGLHHFKRISISRSLFSFSNATSPGAVTTRRSLYSLSRSLLSSTPYAAGGCCRETPPLHSPWSALQRRGVKVNAIQLRAGNVIERTGRTFRVVEAEHKQQGRGGASIQVELRDVDTGNKLNLRFGSEESVEKVFVEEKSFTCLYAEGDTAYLIEPNTFEQVEVPLDIFGKAAVYLKEEMKVQLQLYDGRALSASIPKHITCTVVETQLPMKGLTSAPRYKRALLDNGSTIQVPSYLEAGEKIVINTEDDSFVKSSHNLGASETCVDCHKFYMKKTSVVYKDFRIIKIYVQSSPNFAELLEA</sequence>
<dbReference type="InterPro" id="IPR015365">
    <property type="entry name" value="Elong-fact-P_C"/>
</dbReference>
<dbReference type="InterPro" id="IPR013185">
    <property type="entry name" value="Transl_elong_KOW-like"/>
</dbReference>
<comment type="subcellular location">
    <subcellularLocation>
        <location evidence="1">Cytoplasm</location>
    </subcellularLocation>
</comment>
<dbReference type="ExpressionAtlas" id="A0A5S9XW02">
    <property type="expression patterns" value="baseline and differential"/>
</dbReference>
<evidence type="ECO:0000256" key="4">
    <source>
        <dbReference type="ARBA" id="ARBA00022917"/>
    </source>
</evidence>
<keyword evidence="4" id="KW-0648">Protein biosynthesis</keyword>
<dbReference type="Proteomes" id="UP000434276">
    <property type="component" value="Unassembled WGS sequence"/>
</dbReference>
<dbReference type="GO" id="GO:0043043">
    <property type="term" value="P:peptide biosynthetic process"/>
    <property type="evidence" value="ECO:0007669"/>
    <property type="project" value="InterPro"/>
</dbReference>
<evidence type="ECO:0000313" key="7">
    <source>
        <dbReference type="EMBL" id="CAA0396559.1"/>
    </source>
</evidence>
<evidence type="ECO:0000313" key="8">
    <source>
        <dbReference type="Proteomes" id="UP000434276"/>
    </source>
</evidence>
<evidence type="ECO:0008006" key="9">
    <source>
        <dbReference type="Google" id="ProtNLM"/>
    </source>
</evidence>
<evidence type="ECO:0000256" key="3">
    <source>
        <dbReference type="ARBA" id="ARBA00022490"/>
    </source>
</evidence>
<dbReference type="SUPFAM" id="SSF50104">
    <property type="entry name" value="Translation proteins SH3-like domain"/>
    <property type="match status" value="1"/>
</dbReference>
<protein>
    <recommendedName>
        <fullName evidence="9">Elongation factor P (EF-P) family protein</fullName>
    </recommendedName>
</protein>
<comment type="similarity">
    <text evidence="2">Belongs to the elongation factor P family.</text>
</comment>
<dbReference type="FunFam" id="2.40.50.140:FF:000009">
    <property type="entry name" value="Elongation factor P"/>
    <property type="match status" value="1"/>
</dbReference>
<dbReference type="InterPro" id="IPR012340">
    <property type="entry name" value="NA-bd_OB-fold"/>
</dbReference>
<organism evidence="7 8">
    <name type="scientific">Arabidopsis thaliana</name>
    <name type="common">Mouse-ear cress</name>
    <dbReference type="NCBI Taxonomy" id="3702"/>
    <lineage>
        <taxon>Eukaryota</taxon>
        <taxon>Viridiplantae</taxon>
        <taxon>Streptophyta</taxon>
        <taxon>Embryophyta</taxon>
        <taxon>Tracheophyta</taxon>
        <taxon>Spermatophyta</taxon>
        <taxon>Magnoliopsida</taxon>
        <taxon>eudicotyledons</taxon>
        <taxon>Gunneridae</taxon>
        <taxon>Pentapetalae</taxon>
        <taxon>rosids</taxon>
        <taxon>malvids</taxon>
        <taxon>Brassicales</taxon>
        <taxon>Brassicaceae</taxon>
        <taxon>Camelineae</taxon>
        <taxon>Arabidopsis</taxon>
    </lineage>
</organism>
<proteinExistence type="inferred from homology"/>
<dbReference type="GO" id="GO:0003746">
    <property type="term" value="F:translation elongation factor activity"/>
    <property type="evidence" value="ECO:0007669"/>
    <property type="project" value="InterPro"/>
</dbReference>
<dbReference type="Pfam" id="PF01132">
    <property type="entry name" value="EFP"/>
    <property type="match status" value="1"/>
</dbReference>